<proteinExistence type="predicted"/>
<sequence>MMEEKNAYTIKFVGLKEGKHQFDYHIKDEFFEFFEYDDFNTADVKANIELNKKANMLEFTFDLTGVMNLDCDVSTEAYDQKIQNRLELVVKFGEEYNDDHEDVLILPWSEYEIDVKQYIYEAIVLAIPQKRIHPGVEDGTLNSEILDRLEDYQPEAENDNKDEEEIDPRWEDLKKLLNE</sequence>
<name>A0A1H4CM34_9FLAO</name>
<dbReference type="STRING" id="908615.SAMN05421540_10869"/>
<protein>
    <submittedName>
        <fullName evidence="1">Uncharacterized metal-binding protein YceD, DUF177 family</fullName>
    </submittedName>
</protein>
<reference evidence="1 2" key="1">
    <citation type="submission" date="2016-10" db="EMBL/GenBank/DDBJ databases">
        <authorList>
            <person name="de Groot N.N."/>
        </authorList>
    </citation>
    <scope>NUCLEOTIDE SEQUENCE [LARGE SCALE GENOMIC DNA]</scope>
    <source>
        <strain evidence="1 2">DSM 23581</strain>
    </source>
</reference>
<evidence type="ECO:0000313" key="2">
    <source>
        <dbReference type="Proteomes" id="UP000198820"/>
    </source>
</evidence>
<dbReference type="EMBL" id="FNQF01000008">
    <property type="protein sequence ID" value="SEA61373.1"/>
    <property type="molecule type" value="Genomic_DNA"/>
</dbReference>
<dbReference type="AlphaFoldDB" id="A0A1H4CM34"/>
<gene>
    <name evidence="1" type="ORF">SAMN05421540_10869</name>
</gene>
<dbReference type="RefSeq" id="WP_317041018.1">
    <property type="nucleotide sequence ID" value="NZ_FNQF01000008.1"/>
</dbReference>
<dbReference type="InterPro" id="IPR003772">
    <property type="entry name" value="YceD"/>
</dbReference>
<dbReference type="Pfam" id="PF02620">
    <property type="entry name" value="YceD"/>
    <property type="match status" value="1"/>
</dbReference>
<accession>A0A1H4CM34</accession>
<dbReference type="Proteomes" id="UP000198820">
    <property type="component" value="Unassembled WGS sequence"/>
</dbReference>
<organism evidence="1 2">
    <name type="scientific">Psychroflexus halocasei</name>
    <dbReference type="NCBI Taxonomy" id="908615"/>
    <lineage>
        <taxon>Bacteria</taxon>
        <taxon>Pseudomonadati</taxon>
        <taxon>Bacteroidota</taxon>
        <taxon>Flavobacteriia</taxon>
        <taxon>Flavobacteriales</taxon>
        <taxon>Flavobacteriaceae</taxon>
        <taxon>Psychroflexus</taxon>
    </lineage>
</organism>
<evidence type="ECO:0000313" key="1">
    <source>
        <dbReference type="EMBL" id="SEA61373.1"/>
    </source>
</evidence>
<keyword evidence="2" id="KW-1185">Reference proteome</keyword>